<gene>
    <name evidence="1" type="ORF">MPLG2_2825</name>
</gene>
<dbReference type="RefSeq" id="WP_231935656.1">
    <property type="nucleotide sequence ID" value="NZ_BAAAGO010000008.1"/>
</dbReference>
<keyword evidence="2" id="KW-1185">Reference proteome</keyword>
<organism evidence="1 2">
    <name type="scientific">Micropruina glycogenica</name>
    <dbReference type="NCBI Taxonomy" id="75385"/>
    <lineage>
        <taxon>Bacteria</taxon>
        <taxon>Bacillati</taxon>
        <taxon>Actinomycetota</taxon>
        <taxon>Actinomycetes</taxon>
        <taxon>Propionibacteriales</taxon>
        <taxon>Nocardioidaceae</taxon>
        <taxon>Micropruina</taxon>
    </lineage>
</organism>
<dbReference type="Gene3D" id="3.40.50.80">
    <property type="entry name" value="Nucleotide-binding domain of ferredoxin-NADP reductase (FNR) module"/>
    <property type="match status" value="1"/>
</dbReference>
<reference evidence="1 2" key="1">
    <citation type="submission" date="2018-02" db="EMBL/GenBank/DDBJ databases">
        <authorList>
            <person name="Cohen D.B."/>
            <person name="Kent A.D."/>
        </authorList>
    </citation>
    <scope>NUCLEOTIDE SEQUENCE [LARGE SCALE GENOMIC DNA]</scope>
    <source>
        <strain evidence="1">1</strain>
    </source>
</reference>
<dbReference type="Proteomes" id="UP000238164">
    <property type="component" value="Chromosome 1"/>
</dbReference>
<proteinExistence type="predicted"/>
<dbReference type="InterPro" id="IPR039261">
    <property type="entry name" value="FNR_nucleotide-bd"/>
</dbReference>
<dbReference type="EMBL" id="LT985188">
    <property type="protein sequence ID" value="SPD87855.1"/>
    <property type="molecule type" value="Genomic_DNA"/>
</dbReference>
<sequence length="46" mass="5008">MHGWFGWVCVDTAQTRALKDVLRAATGAGKREGHAMGYWTVGRTTG</sequence>
<accession>A0A2N9JIF4</accession>
<dbReference type="AlphaFoldDB" id="A0A2N9JIF4"/>
<dbReference type="KEGG" id="mgg:MPLG2_2825"/>
<evidence type="ECO:0000313" key="1">
    <source>
        <dbReference type="EMBL" id="SPD87855.1"/>
    </source>
</evidence>
<name>A0A2N9JIF4_9ACTN</name>
<protein>
    <submittedName>
        <fullName evidence="1">Uncharacterized protein</fullName>
    </submittedName>
</protein>
<evidence type="ECO:0000313" key="2">
    <source>
        <dbReference type="Proteomes" id="UP000238164"/>
    </source>
</evidence>